<evidence type="ECO:0000256" key="14">
    <source>
        <dbReference type="SAM" id="MobiDB-lite"/>
    </source>
</evidence>
<keyword evidence="6" id="KW-0645">Protease</keyword>
<evidence type="ECO:0000256" key="3">
    <source>
        <dbReference type="ARBA" id="ARBA00022475"/>
    </source>
</evidence>
<dbReference type="Gene3D" id="3.40.710.10">
    <property type="entry name" value="DD-peptidase/beta-lactamase superfamily"/>
    <property type="match status" value="1"/>
</dbReference>
<dbReference type="GO" id="GO:0071555">
    <property type="term" value="P:cell wall organization"/>
    <property type="evidence" value="ECO:0007669"/>
    <property type="project" value="UniProtKB-KW"/>
</dbReference>
<evidence type="ECO:0000256" key="7">
    <source>
        <dbReference type="ARBA" id="ARBA00022692"/>
    </source>
</evidence>
<dbReference type="PANTHER" id="PTHR30627">
    <property type="entry name" value="PEPTIDOGLYCAN D,D-TRANSPEPTIDASE"/>
    <property type="match status" value="1"/>
</dbReference>
<dbReference type="STRING" id="1895771.BGO89_01525"/>
<dbReference type="GO" id="GO:0008360">
    <property type="term" value="P:regulation of cell shape"/>
    <property type="evidence" value="ECO:0007669"/>
    <property type="project" value="UniProtKB-KW"/>
</dbReference>
<dbReference type="GO" id="GO:0009002">
    <property type="term" value="F:serine-type D-Ala-D-Ala carboxypeptidase activity"/>
    <property type="evidence" value="ECO:0007669"/>
    <property type="project" value="InterPro"/>
</dbReference>
<evidence type="ECO:0000256" key="4">
    <source>
        <dbReference type="ARBA" id="ARBA00022519"/>
    </source>
</evidence>
<keyword evidence="5" id="KW-0121">Carboxypeptidase</keyword>
<evidence type="ECO:0000259" key="15">
    <source>
        <dbReference type="Pfam" id="PF00905"/>
    </source>
</evidence>
<evidence type="ECO:0000256" key="1">
    <source>
        <dbReference type="ARBA" id="ARBA00004167"/>
    </source>
</evidence>
<evidence type="ECO:0000256" key="5">
    <source>
        <dbReference type="ARBA" id="ARBA00022645"/>
    </source>
</evidence>
<evidence type="ECO:0000259" key="16">
    <source>
        <dbReference type="Pfam" id="PF03717"/>
    </source>
</evidence>
<protein>
    <submittedName>
        <fullName evidence="17">Penicillin-binding protein 2</fullName>
    </submittedName>
</protein>
<dbReference type="NCBIfam" id="TIGR03423">
    <property type="entry name" value="pbp2_mrdA"/>
    <property type="match status" value="1"/>
</dbReference>
<keyword evidence="10" id="KW-0573">Peptidoglycan synthesis</keyword>
<dbReference type="Proteomes" id="UP000184233">
    <property type="component" value="Unassembled WGS sequence"/>
</dbReference>
<dbReference type="InterPro" id="IPR005311">
    <property type="entry name" value="PBP_dimer"/>
</dbReference>
<evidence type="ECO:0000256" key="6">
    <source>
        <dbReference type="ARBA" id="ARBA00022670"/>
    </source>
</evidence>
<feature type="domain" description="Penicillin-binding protein dimerisation" evidence="16">
    <location>
        <begin position="34"/>
        <end position="202"/>
    </location>
</feature>
<keyword evidence="3" id="KW-1003">Cell membrane</keyword>
<evidence type="ECO:0000256" key="2">
    <source>
        <dbReference type="ARBA" id="ARBA00004236"/>
    </source>
</evidence>
<evidence type="ECO:0000256" key="12">
    <source>
        <dbReference type="ARBA" id="ARBA00023136"/>
    </source>
</evidence>
<keyword evidence="13" id="KW-0961">Cell wall biogenesis/degradation</keyword>
<accession>A0A1M3L6U4</accession>
<keyword evidence="7" id="KW-0812">Transmembrane</keyword>
<proteinExistence type="predicted"/>
<keyword evidence="11" id="KW-1133">Transmembrane helix</keyword>
<comment type="subcellular location">
    <subcellularLocation>
        <location evidence="2">Cell membrane</location>
    </subcellularLocation>
    <subcellularLocation>
        <location evidence="1">Membrane</location>
        <topology evidence="1">Single-pass membrane protein</topology>
    </subcellularLocation>
</comment>
<evidence type="ECO:0000256" key="13">
    <source>
        <dbReference type="ARBA" id="ARBA00023316"/>
    </source>
</evidence>
<keyword evidence="12" id="KW-0472">Membrane</keyword>
<comment type="caution">
    <text evidence="17">The sequence shown here is derived from an EMBL/GenBank/DDBJ whole genome shotgun (WGS) entry which is preliminary data.</text>
</comment>
<dbReference type="GO" id="GO:0008658">
    <property type="term" value="F:penicillin binding"/>
    <property type="evidence" value="ECO:0007669"/>
    <property type="project" value="InterPro"/>
</dbReference>
<dbReference type="Pfam" id="PF00905">
    <property type="entry name" value="Transpeptidase"/>
    <property type="match status" value="1"/>
</dbReference>
<reference evidence="17 18" key="1">
    <citation type="submission" date="2016-09" db="EMBL/GenBank/DDBJ databases">
        <title>Genome-resolved meta-omics ties microbial dynamics to process performance in biotechnology for thiocyanate degradation.</title>
        <authorList>
            <person name="Kantor R.S."/>
            <person name="Huddy R.J."/>
            <person name="Iyer R."/>
            <person name="Thomas B.C."/>
            <person name="Brown C.T."/>
            <person name="Anantharaman K."/>
            <person name="Tringe S."/>
            <person name="Hettich R.L."/>
            <person name="Harrison S.T."/>
            <person name="Banfield J.F."/>
        </authorList>
    </citation>
    <scope>NUCLEOTIDE SEQUENCE [LARGE SCALE GENOMIC DNA]</scope>
    <source>
        <strain evidence="17">59-99</strain>
    </source>
</reference>
<dbReference type="AlphaFoldDB" id="A0A1M3L6U4"/>
<dbReference type="Gene3D" id="3.30.1390.30">
    <property type="entry name" value="Penicillin-binding protein 2a, domain 3"/>
    <property type="match status" value="1"/>
</dbReference>
<dbReference type="SUPFAM" id="SSF56519">
    <property type="entry name" value="Penicillin binding protein dimerisation domain"/>
    <property type="match status" value="1"/>
</dbReference>
<dbReference type="InterPro" id="IPR050515">
    <property type="entry name" value="Beta-lactam/transpept"/>
</dbReference>
<feature type="region of interest" description="Disordered" evidence="14">
    <location>
        <begin position="573"/>
        <end position="617"/>
    </location>
</feature>
<keyword evidence="8" id="KW-0378">Hydrolase</keyword>
<organism evidence="17 18">
    <name type="scientific">Candidatus Kapaibacterium thiocyanatum</name>
    <dbReference type="NCBI Taxonomy" id="1895771"/>
    <lineage>
        <taxon>Bacteria</taxon>
        <taxon>Pseudomonadati</taxon>
        <taxon>Candidatus Kapaibacteriota</taxon>
        <taxon>Candidatus Kapaibacteriia</taxon>
        <taxon>Candidatus Kapaibacteriales</taxon>
        <taxon>Candidatus Kapaibacteriaceae</taxon>
        <taxon>Candidatus Kapaibacterium</taxon>
    </lineage>
</organism>
<evidence type="ECO:0000313" key="17">
    <source>
        <dbReference type="EMBL" id="OJX61285.1"/>
    </source>
</evidence>
<keyword evidence="9" id="KW-0133">Cell shape</keyword>
<evidence type="ECO:0000256" key="11">
    <source>
        <dbReference type="ARBA" id="ARBA00022989"/>
    </source>
</evidence>
<dbReference type="GO" id="GO:0009252">
    <property type="term" value="P:peptidoglycan biosynthetic process"/>
    <property type="evidence" value="ECO:0007669"/>
    <property type="project" value="UniProtKB-KW"/>
</dbReference>
<name>A0A1M3L6U4_9BACT</name>
<dbReference type="InterPro" id="IPR001460">
    <property type="entry name" value="PCN-bd_Tpept"/>
</dbReference>
<sequence length="617" mass="67675">MAIVYVGRLAYLQIIQGNVYRVKAETQAIKQVKIEPFRGNMIDRNGHYIVQNAPGFSVTVTPYEFNDESCRHLSAVLGVPQAQIWQEVRKAATFNKFAAAKIPSGRDVGFEVISAIEEQRDDLPGVDIIIDPKRLYAFDGNAAHLLGYTREVSEWQLKSLGDSYDPGDVTGQTGLEKAYEPFVRGTKGFQFVAVNKSGQRVASFNDGKSDQAALEGSDLYLGLDIELQELAEKLMAGHTGGVVALDPNNGEILAYVSKPDFDLRSFTGKTSRTYYNQIHDDKGVPLFNRVSMPIYPPGSTWKPLMALAGLQEGIITDKSTLYCAGGFTFGNRTCKCHGGVHGAIDVNRAIASSCNAFFNQIAVKLGVERFHQYGSMFGFGQKTRADITEEARGILPSRAYMNKAYGERGWTNYALVNWGIGQGEVQVTPLQMVTYIAAIANEGTLYQPHAVRAMYNKQLKQRQNVSYDSQKIPIENRHFKTVKNAMRQVVTNGTARIADVPGFDVCGKTGTAETKQGDQGWFVCFAPKDNPRIALVVTVERGGFGGVVAAPIVRKLLEKFFLNKWPEDVKRDSTWVKQAGGPAGSGQKDGSKPALPAPAPRGPFGVTISEARTTNRE</sequence>
<dbReference type="GO" id="GO:0071972">
    <property type="term" value="F:peptidoglycan L,D-transpeptidase activity"/>
    <property type="evidence" value="ECO:0007669"/>
    <property type="project" value="TreeGrafter"/>
</dbReference>
<evidence type="ECO:0000256" key="10">
    <source>
        <dbReference type="ARBA" id="ARBA00022984"/>
    </source>
</evidence>
<dbReference type="InterPro" id="IPR017790">
    <property type="entry name" value="Penicillin-binding_protein_2"/>
</dbReference>
<keyword evidence="4" id="KW-0997">Cell inner membrane</keyword>
<dbReference type="InterPro" id="IPR036138">
    <property type="entry name" value="PBP_dimer_sf"/>
</dbReference>
<dbReference type="Gene3D" id="3.90.1310.10">
    <property type="entry name" value="Penicillin-binding protein 2a (Domain 2)"/>
    <property type="match status" value="1"/>
</dbReference>
<feature type="domain" description="Penicillin-binding protein transpeptidase" evidence="15">
    <location>
        <begin position="240"/>
        <end position="558"/>
    </location>
</feature>
<dbReference type="GO" id="GO:0006508">
    <property type="term" value="P:proteolysis"/>
    <property type="evidence" value="ECO:0007669"/>
    <property type="project" value="UniProtKB-KW"/>
</dbReference>
<dbReference type="Pfam" id="PF03717">
    <property type="entry name" value="PBP_dimer"/>
    <property type="match status" value="1"/>
</dbReference>
<dbReference type="PANTHER" id="PTHR30627:SF2">
    <property type="entry name" value="PEPTIDOGLYCAN D,D-TRANSPEPTIDASE MRDA"/>
    <property type="match status" value="1"/>
</dbReference>
<evidence type="ECO:0000313" key="18">
    <source>
        <dbReference type="Proteomes" id="UP000184233"/>
    </source>
</evidence>
<evidence type="ECO:0000256" key="9">
    <source>
        <dbReference type="ARBA" id="ARBA00022960"/>
    </source>
</evidence>
<evidence type="ECO:0000256" key="8">
    <source>
        <dbReference type="ARBA" id="ARBA00022801"/>
    </source>
</evidence>
<dbReference type="EMBL" id="MKVH01000002">
    <property type="protein sequence ID" value="OJX61285.1"/>
    <property type="molecule type" value="Genomic_DNA"/>
</dbReference>
<dbReference type="GO" id="GO:0005886">
    <property type="term" value="C:plasma membrane"/>
    <property type="evidence" value="ECO:0007669"/>
    <property type="project" value="UniProtKB-SubCell"/>
</dbReference>
<dbReference type="SUPFAM" id="SSF56601">
    <property type="entry name" value="beta-lactamase/transpeptidase-like"/>
    <property type="match status" value="1"/>
</dbReference>
<dbReference type="InterPro" id="IPR012338">
    <property type="entry name" value="Beta-lactam/transpept-like"/>
</dbReference>
<gene>
    <name evidence="17" type="ORF">BGO89_01525</name>
</gene>